<feature type="signal peptide" evidence="11">
    <location>
        <begin position="1"/>
        <end position="23"/>
    </location>
</feature>
<feature type="active site" description="Charge relay system" evidence="9 10">
    <location>
        <position position="230"/>
    </location>
</feature>
<keyword evidence="7 10" id="KW-0720">Serine protease</keyword>
<comment type="caution">
    <text evidence="15">The sequence shown here is derived from an EMBL/GenBank/DDBJ whole genome shotgun (WGS) entry which is preliminary data.</text>
</comment>
<dbReference type="InterPro" id="IPR000209">
    <property type="entry name" value="Peptidase_S8/S53_dom"/>
</dbReference>
<evidence type="ECO:0000259" key="12">
    <source>
        <dbReference type="Pfam" id="PF00082"/>
    </source>
</evidence>
<name>A0AAV7E6F2_ARIFI</name>
<dbReference type="Pfam" id="PF17766">
    <property type="entry name" value="fn3_6"/>
    <property type="match status" value="1"/>
</dbReference>
<dbReference type="Gene3D" id="2.60.40.2310">
    <property type="match status" value="1"/>
</dbReference>
<dbReference type="SUPFAM" id="SSF52743">
    <property type="entry name" value="Subtilisin-like"/>
    <property type="match status" value="1"/>
</dbReference>
<dbReference type="Pfam" id="PF00082">
    <property type="entry name" value="Peptidase_S8"/>
    <property type="match status" value="1"/>
</dbReference>
<dbReference type="Gene3D" id="3.50.30.30">
    <property type="match status" value="1"/>
</dbReference>
<dbReference type="CDD" id="cd02120">
    <property type="entry name" value="PA_subtilisin_like"/>
    <property type="match status" value="1"/>
</dbReference>
<dbReference type="InterPro" id="IPR037045">
    <property type="entry name" value="S8pro/Inhibitor_I9_sf"/>
</dbReference>
<dbReference type="FunFam" id="3.30.70.80:FF:000003">
    <property type="entry name" value="Subtilisin-like protease SBT1.9"/>
    <property type="match status" value="1"/>
</dbReference>
<dbReference type="GO" id="GO:0006508">
    <property type="term" value="P:proteolysis"/>
    <property type="evidence" value="ECO:0007669"/>
    <property type="project" value="UniProtKB-KW"/>
</dbReference>
<feature type="active site" description="Charge relay system" evidence="9 10">
    <location>
        <position position="569"/>
    </location>
</feature>
<dbReference type="Pfam" id="PF05922">
    <property type="entry name" value="Inhibitor_I9"/>
    <property type="match status" value="1"/>
</dbReference>
<keyword evidence="5 11" id="KW-0732">Signal</keyword>
<evidence type="ECO:0000313" key="16">
    <source>
        <dbReference type="Proteomes" id="UP000825729"/>
    </source>
</evidence>
<keyword evidence="16" id="KW-1185">Reference proteome</keyword>
<dbReference type="CDD" id="cd04852">
    <property type="entry name" value="Peptidases_S8_3"/>
    <property type="match status" value="1"/>
</dbReference>
<evidence type="ECO:0000256" key="11">
    <source>
        <dbReference type="SAM" id="SignalP"/>
    </source>
</evidence>
<dbReference type="GO" id="GO:0005576">
    <property type="term" value="C:extracellular region"/>
    <property type="evidence" value="ECO:0007669"/>
    <property type="project" value="UniProtKB-SubCell"/>
</dbReference>
<dbReference type="EMBL" id="JAINDJ010000006">
    <property type="protein sequence ID" value="KAG9443991.1"/>
    <property type="molecule type" value="Genomic_DNA"/>
</dbReference>
<dbReference type="PRINTS" id="PR00723">
    <property type="entry name" value="SUBTILISIN"/>
</dbReference>
<dbReference type="InterPro" id="IPR010259">
    <property type="entry name" value="S8pro/Inhibitor_I9"/>
</dbReference>
<evidence type="ECO:0000256" key="5">
    <source>
        <dbReference type="ARBA" id="ARBA00022729"/>
    </source>
</evidence>
<dbReference type="Proteomes" id="UP000825729">
    <property type="component" value="Unassembled WGS sequence"/>
</dbReference>
<evidence type="ECO:0000256" key="4">
    <source>
        <dbReference type="ARBA" id="ARBA00022670"/>
    </source>
</evidence>
<evidence type="ECO:0000256" key="10">
    <source>
        <dbReference type="PROSITE-ProRule" id="PRU01240"/>
    </source>
</evidence>
<evidence type="ECO:0000259" key="13">
    <source>
        <dbReference type="Pfam" id="PF05922"/>
    </source>
</evidence>
<dbReference type="PROSITE" id="PS00138">
    <property type="entry name" value="SUBTILASE_SER"/>
    <property type="match status" value="1"/>
</dbReference>
<dbReference type="Gene3D" id="3.40.50.200">
    <property type="entry name" value="Peptidase S8/S53 domain"/>
    <property type="match status" value="1"/>
</dbReference>
<comment type="subcellular location">
    <subcellularLocation>
        <location evidence="1">Secreted</location>
    </subcellularLocation>
</comment>
<feature type="chain" id="PRO_5043675495" evidence="11">
    <location>
        <begin position="24"/>
        <end position="804"/>
    </location>
</feature>
<evidence type="ECO:0000256" key="7">
    <source>
        <dbReference type="ARBA" id="ARBA00022825"/>
    </source>
</evidence>
<feature type="domain" description="Inhibitor I9" evidence="13">
    <location>
        <begin position="38"/>
        <end position="109"/>
    </location>
</feature>
<reference evidence="15 16" key="1">
    <citation type="submission" date="2021-07" db="EMBL/GenBank/DDBJ databases">
        <title>The Aristolochia fimbriata genome: insights into angiosperm evolution, floral development and chemical biosynthesis.</title>
        <authorList>
            <person name="Jiao Y."/>
        </authorList>
    </citation>
    <scope>NUCLEOTIDE SEQUENCE [LARGE SCALE GENOMIC DNA]</scope>
    <source>
        <strain evidence="15">IBCAS-2021</strain>
        <tissue evidence="15">Leaf</tissue>
    </source>
</reference>
<evidence type="ECO:0000256" key="8">
    <source>
        <dbReference type="ARBA" id="ARBA00023180"/>
    </source>
</evidence>
<dbReference type="GO" id="GO:0004252">
    <property type="term" value="F:serine-type endopeptidase activity"/>
    <property type="evidence" value="ECO:0007669"/>
    <property type="project" value="UniProtKB-UniRule"/>
</dbReference>
<comment type="similarity">
    <text evidence="2 10">Belongs to the peptidase S8 family.</text>
</comment>
<feature type="domain" description="Subtilisin-like protease fibronectin type-III" evidence="14">
    <location>
        <begin position="683"/>
        <end position="788"/>
    </location>
</feature>
<dbReference type="Gene3D" id="3.30.70.80">
    <property type="entry name" value="Peptidase S8 propeptide/proteinase inhibitor I9"/>
    <property type="match status" value="1"/>
</dbReference>
<dbReference type="FunFam" id="3.40.50.200:FF:000006">
    <property type="entry name" value="Subtilisin-like protease SBT1.5"/>
    <property type="match status" value="1"/>
</dbReference>
<evidence type="ECO:0000313" key="15">
    <source>
        <dbReference type="EMBL" id="KAG9443991.1"/>
    </source>
</evidence>
<accession>A0AAV7E6F2</accession>
<protein>
    <submittedName>
        <fullName evidence="15">Uncharacterized protein</fullName>
    </submittedName>
</protein>
<evidence type="ECO:0000256" key="6">
    <source>
        <dbReference type="ARBA" id="ARBA00022801"/>
    </source>
</evidence>
<feature type="domain" description="Peptidase S8/S53" evidence="12">
    <location>
        <begin position="148"/>
        <end position="607"/>
    </location>
</feature>
<evidence type="ECO:0000259" key="14">
    <source>
        <dbReference type="Pfam" id="PF17766"/>
    </source>
</evidence>
<dbReference type="InterPro" id="IPR023828">
    <property type="entry name" value="Peptidase_S8_Ser-AS"/>
</dbReference>
<dbReference type="InterPro" id="IPR045051">
    <property type="entry name" value="SBT"/>
</dbReference>
<dbReference type="InterPro" id="IPR034197">
    <property type="entry name" value="Peptidases_S8_3"/>
</dbReference>
<dbReference type="InterPro" id="IPR041469">
    <property type="entry name" value="Subtilisin-like_FN3"/>
</dbReference>
<evidence type="ECO:0000256" key="2">
    <source>
        <dbReference type="ARBA" id="ARBA00011073"/>
    </source>
</evidence>
<feature type="active site" description="Charge relay system" evidence="9 10">
    <location>
        <position position="156"/>
    </location>
</feature>
<dbReference type="PROSITE" id="PS51892">
    <property type="entry name" value="SUBTILASE"/>
    <property type="match status" value="1"/>
</dbReference>
<keyword evidence="8" id="KW-0325">Glycoprotein</keyword>
<gene>
    <name evidence="15" type="ORF">H6P81_015331</name>
</gene>
<dbReference type="InterPro" id="IPR015500">
    <property type="entry name" value="Peptidase_S8_subtilisin-rel"/>
</dbReference>
<organism evidence="15 16">
    <name type="scientific">Aristolochia fimbriata</name>
    <name type="common">White veined hardy Dutchman's pipe vine</name>
    <dbReference type="NCBI Taxonomy" id="158543"/>
    <lineage>
        <taxon>Eukaryota</taxon>
        <taxon>Viridiplantae</taxon>
        <taxon>Streptophyta</taxon>
        <taxon>Embryophyta</taxon>
        <taxon>Tracheophyta</taxon>
        <taxon>Spermatophyta</taxon>
        <taxon>Magnoliopsida</taxon>
        <taxon>Magnoliidae</taxon>
        <taxon>Piperales</taxon>
        <taxon>Aristolochiaceae</taxon>
        <taxon>Aristolochia</taxon>
    </lineage>
</organism>
<dbReference type="InterPro" id="IPR036852">
    <property type="entry name" value="Peptidase_S8/S53_dom_sf"/>
</dbReference>
<keyword evidence="4 10" id="KW-0645">Protease</keyword>
<evidence type="ECO:0000256" key="3">
    <source>
        <dbReference type="ARBA" id="ARBA00022525"/>
    </source>
</evidence>
<keyword evidence="6 10" id="KW-0378">Hydrolase</keyword>
<dbReference type="AlphaFoldDB" id="A0AAV7E6F2"/>
<keyword evidence="3" id="KW-0964">Secreted</keyword>
<proteinExistence type="inferred from homology"/>
<evidence type="ECO:0000256" key="1">
    <source>
        <dbReference type="ARBA" id="ARBA00004613"/>
    </source>
</evidence>
<evidence type="ECO:0000256" key="9">
    <source>
        <dbReference type="PIRSR" id="PIRSR615500-1"/>
    </source>
</evidence>
<sequence length="804" mass="87860">MEERISKMSRWLVYLCCWLLVMCRSITSANSDQSAEIYIICMDPSHKPSSFPTHESWHGTILDSLSSSFASSSSSDGSGKKLIYSYNHALHGFSARLTPRELTEIENLPAHRATYKERYSGKLFTTRTPKFLGLDPWVGLWPASSYGGDVIIGILDTGIWPESRSFDDRGYTSVPARWKGGCENGTQFNSSLCNLKLIGARSFSKGLRASGRKISTENGDFDSPRDYMGHGTHAASTAAGSIVQNVDYFGYAKGNATGIASGARLAIYKVHWANDSDESAATDVLAGIDQAIADGVDIISISLGFDFRPYYDDVIAVGALSAVKKGIFVACAAGNDGVPNSTYNGAPWIVTVGAGTIDRRFLATMNLSKAGGSAEQEDVFSLKGTSYYPRGPYTSNAPLFYGKSDRKKAQCLGSSLDPAAVKGKVILCDLTDQTDIYGRINEVNRTGAKAAIFLTTETTTNMDPSDYYNPIVVITSGGDTDSLRNYAVKETNPMVKQLRFRVTGLGAKPAPRVASFSSRGPDPITPTVLKPDIMAPGKDILAAWVPNKSFVRIGKKGLATNYAIFSGTSMASPHVAGVAALLKSVHRDWTPAAIRSAIMTTATTLDSANSTITDEWTNWPATPLDFGAGHVNPNAAMDPGLIYDMKFNDYVQFLCTLRYTRKQMAAVYREGQYLNCRSSSVDNLNYPSFMAVFTKGSNNINGSSMVKRFTRVVTNVGAVEAVYRAVVESPDGMMIRVVPETLTFTQRNQKMRFWLTMQVDEDAWKLKPVAYGFVKWVDQHNHCVSSPICDFPYHKANNCWVLMR</sequence>
<dbReference type="PANTHER" id="PTHR10795">
    <property type="entry name" value="PROPROTEIN CONVERTASE SUBTILISIN/KEXIN"/>
    <property type="match status" value="1"/>
</dbReference>